<protein>
    <recommendedName>
        <fullName evidence="1">NAD(P)-binding domain-containing protein</fullName>
    </recommendedName>
</protein>
<sequence>MTTKIFILGATGYIGGAVLSELKRNHPEATFTALARKDEDIQALEKIGVKGVKGTFLDTDKIEHESHEADVVINAADADDMGLVKAIVKGLKSRKERGERSSGTGLLNNNYNGELGPEDGKIWNDNDIKDIAGIPPDAHHRDVDLEIFAAHERPVY</sequence>
<accession>A0A8H3GFU4</accession>
<dbReference type="GO" id="GO:0004029">
    <property type="term" value="F:aldehyde dehydrogenase (NAD+) activity"/>
    <property type="evidence" value="ECO:0007669"/>
    <property type="project" value="TreeGrafter"/>
</dbReference>
<evidence type="ECO:0000259" key="1">
    <source>
        <dbReference type="Pfam" id="PF13460"/>
    </source>
</evidence>
<feature type="domain" description="NAD(P)-binding" evidence="1">
    <location>
        <begin position="9"/>
        <end position="92"/>
    </location>
</feature>
<evidence type="ECO:0000313" key="3">
    <source>
        <dbReference type="Proteomes" id="UP000663853"/>
    </source>
</evidence>
<dbReference type="AlphaFoldDB" id="A0A8H3GFU4"/>
<dbReference type="Proteomes" id="UP000663853">
    <property type="component" value="Unassembled WGS sequence"/>
</dbReference>
<organism evidence="2 3">
    <name type="scientific">Rhizoctonia solani</name>
    <dbReference type="NCBI Taxonomy" id="456999"/>
    <lineage>
        <taxon>Eukaryota</taxon>
        <taxon>Fungi</taxon>
        <taxon>Dikarya</taxon>
        <taxon>Basidiomycota</taxon>
        <taxon>Agaricomycotina</taxon>
        <taxon>Agaricomycetes</taxon>
        <taxon>Cantharellales</taxon>
        <taxon>Ceratobasidiaceae</taxon>
        <taxon>Rhizoctonia</taxon>
    </lineage>
</organism>
<reference evidence="2" key="1">
    <citation type="submission" date="2021-01" db="EMBL/GenBank/DDBJ databases">
        <authorList>
            <person name="Kaushik A."/>
        </authorList>
    </citation>
    <scope>NUCLEOTIDE SEQUENCE</scope>
    <source>
        <strain evidence="2">AG6-10EEA</strain>
    </source>
</reference>
<dbReference type="Pfam" id="PF13460">
    <property type="entry name" value="NAD_binding_10"/>
    <property type="match status" value="1"/>
</dbReference>
<name>A0A8H3GFU4_9AGAM</name>
<dbReference type="SUPFAM" id="SSF51735">
    <property type="entry name" value="NAD(P)-binding Rossmann-fold domains"/>
    <property type="match status" value="1"/>
</dbReference>
<dbReference type="EMBL" id="CAJMXA010001001">
    <property type="protein sequence ID" value="CAE6448507.1"/>
    <property type="molecule type" value="Genomic_DNA"/>
</dbReference>
<dbReference type="PANTHER" id="PTHR48079">
    <property type="entry name" value="PROTEIN YEEZ"/>
    <property type="match status" value="1"/>
</dbReference>
<dbReference type="InterPro" id="IPR036291">
    <property type="entry name" value="NAD(P)-bd_dom_sf"/>
</dbReference>
<dbReference type="PANTHER" id="PTHR48079:SF6">
    <property type="entry name" value="NAD(P)-BINDING DOMAIN-CONTAINING PROTEIN-RELATED"/>
    <property type="match status" value="1"/>
</dbReference>
<dbReference type="InterPro" id="IPR016040">
    <property type="entry name" value="NAD(P)-bd_dom"/>
</dbReference>
<evidence type="ECO:0000313" key="2">
    <source>
        <dbReference type="EMBL" id="CAE6448507.1"/>
    </source>
</evidence>
<proteinExistence type="predicted"/>
<comment type="caution">
    <text evidence="2">The sequence shown here is derived from an EMBL/GenBank/DDBJ whole genome shotgun (WGS) entry which is preliminary data.</text>
</comment>
<dbReference type="Gene3D" id="3.40.50.720">
    <property type="entry name" value="NAD(P)-binding Rossmann-like Domain"/>
    <property type="match status" value="1"/>
</dbReference>
<dbReference type="InterPro" id="IPR051783">
    <property type="entry name" value="NAD(P)-dependent_oxidoreduct"/>
</dbReference>
<dbReference type="GO" id="GO:0005737">
    <property type="term" value="C:cytoplasm"/>
    <property type="evidence" value="ECO:0007669"/>
    <property type="project" value="TreeGrafter"/>
</dbReference>
<gene>
    <name evidence="2" type="ORF">RDB_LOCUS46114</name>
</gene>